<keyword evidence="7" id="KW-0723">Serine/threonine-protein kinase</keyword>
<dbReference type="OrthoDB" id="10258631at2759"/>
<evidence type="ECO:0000256" key="10">
    <source>
        <dbReference type="ARBA" id="ARBA00022723"/>
    </source>
</evidence>
<reference evidence="23" key="1">
    <citation type="submission" date="2020-06" db="EMBL/GenBank/DDBJ databases">
        <title>Draft genome of Bugula neritina, a colonial animal packing powerful symbionts and potential medicines.</title>
        <authorList>
            <person name="Rayko M."/>
        </authorList>
    </citation>
    <scope>NUCLEOTIDE SEQUENCE [LARGE SCALE GENOMIC DNA]</scope>
    <source>
        <strain evidence="23">Kwan_BN1</strain>
    </source>
</reference>
<dbReference type="EMBL" id="VXIV02000185">
    <property type="protein sequence ID" value="KAF6040056.1"/>
    <property type="molecule type" value="Genomic_DNA"/>
</dbReference>
<dbReference type="Pfam" id="PF01163">
    <property type="entry name" value="RIO1"/>
    <property type="match status" value="1"/>
</dbReference>
<comment type="similarity">
    <text evidence="3">Belongs to the protein kinase superfamily. RIO-type Ser/Thr kinase family.</text>
</comment>
<dbReference type="Gene3D" id="3.30.200.20">
    <property type="entry name" value="Phosphorylase Kinase, domain 1"/>
    <property type="match status" value="1"/>
</dbReference>
<feature type="domain" description="RIO kinase" evidence="22">
    <location>
        <begin position="69"/>
        <end position="300"/>
    </location>
</feature>
<evidence type="ECO:0000256" key="5">
    <source>
        <dbReference type="ARBA" id="ARBA00022490"/>
    </source>
</evidence>
<dbReference type="FunFam" id="1.10.510.10:FF:000307">
    <property type="entry name" value="Serine/threonine-protein kinase RIO2"/>
    <property type="match status" value="1"/>
</dbReference>
<evidence type="ECO:0000256" key="21">
    <source>
        <dbReference type="SAM" id="MobiDB-lite"/>
    </source>
</evidence>
<dbReference type="Gene3D" id="1.10.10.10">
    <property type="entry name" value="Winged helix-like DNA-binding domain superfamily/Winged helix DNA-binding domain"/>
    <property type="match status" value="1"/>
</dbReference>
<dbReference type="GO" id="GO:0004674">
    <property type="term" value="F:protein serine/threonine kinase activity"/>
    <property type="evidence" value="ECO:0007669"/>
    <property type="project" value="UniProtKB-KW"/>
</dbReference>
<keyword evidence="8" id="KW-0597">Phosphoprotein</keyword>
<dbReference type="FunFam" id="1.10.10.10:FF:000053">
    <property type="entry name" value="Serine/threonine-protein kinase RIO2"/>
    <property type="match status" value="1"/>
</dbReference>
<name>A0A7J7KPE8_BUGNE</name>
<proteinExistence type="inferred from homology"/>
<dbReference type="GO" id="GO:0046872">
    <property type="term" value="F:metal ion binding"/>
    <property type="evidence" value="ECO:0007669"/>
    <property type="project" value="UniProtKB-KW"/>
</dbReference>
<protein>
    <recommendedName>
        <fullName evidence="18">Serine/threonine-protein kinase RIO2</fullName>
        <ecNumber evidence="4">2.7.11.1</ecNumber>
    </recommendedName>
    <alternativeName>
        <fullName evidence="20">RIO kinase 2</fullName>
    </alternativeName>
    <alternativeName>
        <fullName evidence="19">Serine/threonine-protein kinase rio2</fullName>
    </alternativeName>
</protein>
<keyword evidence="9" id="KW-0808">Transferase</keyword>
<dbReference type="EC" id="2.7.11.1" evidence="4"/>
<dbReference type="AlphaFoldDB" id="A0A7J7KPE8"/>
<evidence type="ECO:0000256" key="17">
    <source>
        <dbReference type="ARBA" id="ARBA00064676"/>
    </source>
</evidence>
<evidence type="ECO:0000256" key="1">
    <source>
        <dbReference type="ARBA" id="ARBA00001946"/>
    </source>
</evidence>
<comment type="catalytic activity">
    <reaction evidence="16">
        <text>L-seryl-[protein] + ATP = O-phospho-L-seryl-[protein] + ADP + H(+)</text>
        <dbReference type="Rhea" id="RHEA:17989"/>
        <dbReference type="Rhea" id="RHEA-COMP:9863"/>
        <dbReference type="Rhea" id="RHEA-COMP:11604"/>
        <dbReference type="ChEBI" id="CHEBI:15378"/>
        <dbReference type="ChEBI" id="CHEBI:29999"/>
        <dbReference type="ChEBI" id="CHEBI:30616"/>
        <dbReference type="ChEBI" id="CHEBI:83421"/>
        <dbReference type="ChEBI" id="CHEBI:456216"/>
        <dbReference type="EC" id="2.7.11.1"/>
    </reaction>
</comment>
<accession>A0A7J7KPE8</accession>
<evidence type="ECO:0000256" key="16">
    <source>
        <dbReference type="ARBA" id="ARBA00048679"/>
    </source>
</evidence>
<comment type="cofactor">
    <cofactor evidence="1">
        <name>Mg(2+)</name>
        <dbReference type="ChEBI" id="CHEBI:18420"/>
    </cofactor>
</comment>
<evidence type="ECO:0000256" key="18">
    <source>
        <dbReference type="ARBA" id="ARBA00068353"/>
    </source>
</evidence>
<dbReference type="SUPFAM" id="SSF56112">
    <property type="entry name" value="Protein kinase-like (PK-like)"/>
    <property type="match status" value="1"/>
</dbReference>
<evidence type="ECO:0000256" key="2">
    <source>
        <dbReference type="ARBA" id="ARBA00004496"/>
    </source>
</evidence>
<evidence type="ECO:0000256" key="13">
    <source>
        <dbReference type="ARBA" id="ARBA00022840"/>
    </source>
</evidence>
<evidence type="ECO:0000313" key="24">
    <source>
        <dbReference type="Proteomes" id="UP000593567"/>
    </source>
</evidence>
<comment type="catalytic activity">
    <reaction evidence="15">
        <text>L-threonyl-[protein] + ATP = O-phospho-L-threonyl-[protein] + ADP + H(+)</text>
        <dbReference type="Rhea" id="RHEA:46608"/>
        <dbReference type="Rhea" id="RHEA-COMP:11060"/>
        <dbReference type="Rhea" id="RHEA-COMP:11605"/>
        <dbReference type="ChEBI" id="CHEBI:15378"/>
        <dbReference type="ChEBI" id="CHEBI:30013"/>
        <dbReference type="ChEBI" id="CHEBI:30616"/>
        <dbReference type="ChEBI" id="CHEBI:61977"/>
        <dbReference type="ChEBI" id="CHEBI:456216"/>
        <dbReference type="EC" id="2.7.11.1"/>
    </reaction>
</comment>
<dbReference type="PANTHER" id="PTHR45852:SF1">
    <property type="entry name" value="SERINE_THREONINE-PROTEIN KINASE RIO2"/>
    <property type="match status" value="1"/>
</dbReference>
<dbReference type="FunFam" id="3.30.200.20:FF:000052">
    <property type="entry name" value="Serine/threonine-protein kinase RIO2"/>
    <property type="match status" value="1"/>
</dbReference>
<dbReference type="Proteomes" id="UP000593567">
    <property type="component" value="Unassembled WGS sequence"/>
</dbReference>
<dbReference type="GO" id="GO:0005634">
    <property type="term" value="C:nucleus"/>
    <property type="evidence" value="ECO:0007669"/>
    <property type="project" value="TreeGrafter"/>
</dbReference>
<evidence type="ECO:0000313" key="23">
    <source>
        <dbReference type="EMBL" id="KAF6040056.1"/>
    </source>
</evidence>
<keyword evidence="5" id="KW-0963">Cytoplasm</keyword>
<dbReference type="SUPFAM" id="SSF46785">
    <property type="entry name" value="Winged helix' DNA-binding domain"/>
    <property type="match status" value="1"/>
</dbReference>
<evidence type="ECO:0000256" key="15">
    <source>
        <dbReference type="ARBA" id="ARBA00047899"/>
    </source>
</evidence>
<dbReference type="GO" id="GO:0005829">
    <property type="term" value="C:cytosol"/>
    <property type="evidence" value="ECO:0007669"/>
    <property type="project" value="TreeGrafter"/>
</dbReference>
<dbReference type="InterPro" id="IPR011009">
    <property type="entry name" value="Kinase-like_dom_sf"/>
</dbReference>
<evidence type="ECO:0000256" key="19">
    <source>
        <dbReference type="ARBA" id="ARBA00068837"/>
    </source>
</evidence>
<keyword evidence="6" id="KW-0690">Ribosome biogenesis</keyword>
<keyword evidence="12" id="KW-0418">Kinase</keyword>
<keyword evidence="13" id="KW-0067">ATP-binding</keyword>
<dbReference type="GO" id="GO:0030490">
    <property type="term" value="P:maturation of SSU-rRNA"/>
    <property type="evidence" value="ECO:0007669"/>
    <property type="project" value="TreeGrafter"/>
</dbReference>
<gene>
    <name evidence="23" type="ORF">EB796_001625</name>
</gene>
<evidence type="ECO:0000256" key="3">
    <source>
        <dbReference type="ARBA" id="ARBA00009196"/>
    </source>
</evidence>
<dbReference type="Pfam" id="PF09202">
    <property type="entry name" value="Rio2_N"/>
    <property type="match status" value="1"/>
</dbReference>
<dbReference type="InterPro" id="IPR018934">
    <property type="entry name" value="RIO_dom"/>
</dbReference>
<dbReference type="GO" id="GO:0030688">
    <property type="term" value="C:preribosome, small subunit precursor"/>
    <property type="evidence" value="ECO:0007669"/>
    <property type="project" value="TreeGrafter"/>
</dbReference>
<sequence>MGKLNVNLLRYMQKEDFRVLTAVEMGMKNHEIVPGPLVAAIAGLRGGGCHKVVNELIKHKLLCYERGGKRNKVEGYRLTNSGYDYLALKTLSARDSVLSVGNQIGVGKESDIYIVSDGEDNQLVLKLHRLGRTSFRQIKNKRDYHRGRGGVNWLYLSRLAAMKEYAYMKALYNHGFPVPKPVDFNRHAVVMELLNGTPLCQVKSIDDPGTVYNELMELIVKLANTGLIHGDFNEFNLVISDDGHVTLIDFPQMVSTSHENADMYFNRDVECIRTFFKRRFGYESELYPTFEDIEREDAIDIEIEASGYMKDMAADCQEGHGEQVDVDDLQMLDSAFNSQLKVDETSSVSEENDEAAGVDDGHAQCDNVVLDINSSKSNDIDPVACVNERQLSDSADDLLEDKKMGQAASISSGGNALAEHSGSSEDEEELLPGNNNLRPFRDDPDHVNAHIMRNLHRGRNTDSICSASTTTSVAPEVIKERVKKQFRSKEKQQLTRRIRKHGESAIQTKLRRDNKYDVQTSLDAGWY</sequence>
<dbReference type="GO" id="GO:0005524">
    <property type="term" value="F:ATP binding"/>
    <property type="evidence" value="ECO:0007669"/>
    <property type="project" value="UniProtKB-KW"/>
</dbReference>
<dbReference type="InterPro" id="IPR015285">
    <property type="entry name" value="RIO2_wHTH_N"/>
</dbReference>
<keyword evidence="24" id="KW-1185">Reference proteome</keyword>
<comment type="subcellular location">
    <subcellularLocation>
        <location evidence="2">Cytoplasm</location>
    </subcellularLocation>
</comment>
<keyword evidence="10" id="KW-0479">Metal-binding</keyword>
<dbReference type="InterPro" id="IPR036390">
    <property type="entry name" value="WH_DNA-bd_sf"/>
</dbReference>
<dbReference type="InterPro" id="IPR000687">
    <property type="entry name" value="RIO_kinase"/>
</dbReference>
<evidence type="ECO:0000259" key="22">
    <source>
        <dbReference type="SMART" id="SM00090"/>
    </source>
</evidence>
<evidence type="ECO:0000256" key="8">
    <source>
        <dbReference type="ARBA" id="ARBA00022553"/>
    </source>
</evidence>
<dbReference type="PANTHER" id="PTHR45852">
    <property type="entry name" value="SER/THR-PROTEIN KINASE RIO2"/>
    <property type="match status" value="1"/>
</dbReference>
<dbReference type="CDD" id="cd05144">
    <property type="entry name" value="RIO2_C"/>
    <property type="match status" value="1"/>
</dbReference>
<feature type="region of interest" description="Disordered" evidence="21">
    <location>
        <begin position="405"/>
        <end position="430"/>
    </location>
</feature>
<evidence type="ECO:0000256" key="7">
    <source>
        <dbReference type="ARBA" id="ARBA00022527"/>
    </source>
</evidence>
<dbReference type="SMART" id="SM00090">
    <property type="entry name" value="RIO"/>
    <property type="match status" value="1"/>
</dbReference>
<comment type="subunit">
    <text evidence="17">Associated with late 40S pre-ribosomal particles. Interacts with PLK1 (via its N-terminus).</text>
</comment>
<keyword evidence="11" id="KW-0547">Nucleotide-binding</keyword>
<feature type="region of interest" description="Disordered" evidence="21">
    <location>
        <begin position="341"/>
        <end position="360"/>
    </location>
</feature>
<organism evidence="23 24">
    <name type="scientific">Bugula neritina</name>
    <name type="common">Brown bryozoan</name>
    <name type="synonym">Sertularia neritina</name>
    <dbReference type="NCBI Taxonomy" id="10212"/>
    <lineage>
        <taxon>Eukaryota</taxon>
        <taxon>Metazoa</taxon>
        <taxon>Spiralia</taxon>
        <taxon>Lophotrochozoa</taxon>
        <taxon>Bryozoa</taxon>
        <taxon>Gymnolaemata</taxon>
        <taxon>Cheilostomatida</taxon>
        <taxon>Flustrina</taxon>
        <taxon>Buguloidea</taxon>
        <taxon>Bugulidae</taxon>
        <taxon>Bugula</taxon>
    </lineage>
</organism>
<dbReference type="InterPro" id="IPR030484">
    <property type="entry name" value="Rio2"/>
</dbReference>
<evidence type="ECO:0000256" key="14">
    <source>
        <dbReference type="ARBA" id="ARBA00022842"/>
    </source>
</evidence>
<dbReference type="Gene3D" id="1.10.510.10">
    <property type="entry name" value="Transferase(Phosphotransferase) domain 1"/>
    <property type="match status" value="1"/>
</dbReference>
<dbReference type="InterPro" id="IPR018935">
    <property type="entry name" value="RIO_kinase_CS"/>
</dbReference>
<keyword evidence="14" id="KW-0460">Magnesium</keyword>
<evidence type="ECO:0000256" key="9">
    <source>
        <dbReference type="ARBA" id="ARBA00022679"/>
    </source>
</evidence>
<evidence type="ECO:0000256" key="20">
    <source>
        <dbReference type="ARBA" id="ARBA00076005"/>
    </source>
</evidence>
<evidence type="ECO:0000256" key="11">
    <source>
        <dbReference type="ARBA" id="ARBA00022741"/>
    </source>
</evidence>
<evidence type="ECO:0000256" key="4">
    <source>
        <dbReference type="ARBA" id="ARBA00012513"/>
    </source>
</evidence>
<evidence type="ECO:0000256" key="6">
    <source>
        <dbReference type="ARBA" id="ARBA00022517"/>
    </source>
</evidence>
<dbReference type="PROSITE" id="PS01245">
    <property type="entry name" value="RIO1"/>
    <property type="match status" value="1"/>
</dbReference>
<evidence type="ECO:0000256" key="12">
    <source>
        <dbReference type="ARBA" id="ARBA00022777"/>
    </source>
</evidence>
<comment type="caution">
    <text evidence="23">The sequence shown here is derived from an EMBL/GenBank/DDBJ whole genome shotgun (WGS) entry which is preliminary data.</text>
</comment>
<dbReference type="InterPro" id="IPR036388">
    <property type="entry name" value="WH-like_DNA-bd_sf"/>
</dbReference>